<keyword evidence="13" id="KW-1185">Reference proteome</keyword>
<dbReference type="InterPro" id="IPR036061">
    <property type="entry name" value="CheW-like_dom_sf"/>
</dbReference>
<dbReference type="AlphaFoldDB" id="A0A5A8F8P2"/>
<dbReference type="Gene3D" id="2.30.30.40">
    <property type="entry name" value="SH3 Domains"/>
    <property type="match status" value="1"/>
</dbReference>
<dbReference type="PANTHER" id="PTHR43395:SF1">
    <property type="entry name" value="CHEMOTAXIS PROTEIN CHEA"/>
    <property type="match status" value="1"/>
</dbReference>
<feature type="modified residue" description="Phosphohistidine" evidence="6">
    <location>
        <position position="49"/>
    </location>
</feature>
<dbReference type="FunFam" id="3.30.565.10:FF:000016">
    <property type="entry name" value="Chemotaxis protein CheA, putative"/>
    <property type="match status" value="1"/>
</dbReference>
<evidence type="ECO:0000256" key="3">
    <source>
        <dbReference type="ARBA" id="ARBA00022553"/>
    </source>
</evidence>
<dbReference type="Gene3D" id="3.30.565.10">
    <property type="entry name" value="Histidine kinase-like ATPase, C-terminal domain"/>
    <property type="match status" value="1"/>
</dbReference>
<dbReference type="InterPro" id="IPR011006">
    <property type="entry name" value="CheY-like_superfamily"/>
</dbReference>
<dbReference type="SMART" id="SM00073">
    <property type="entry name" value="HPT"/>
    <property type="match status" value="1"/>
</dbReference>
<keyword evidence="3 7" id="KW-0597">Phosphoprotein</keyword>
<feature type="modified residue" description="4-aspartylphosphate" evidence="7">
    <location>
        <position position="699"/>
    </location>
</feature>
<gene>
    <name evidence="12" type="ORF">FHQ18_02360</name>
</gene>
<dbReference type="InterPro" id="IPR002545">
    <property type="entry name" value="CheW-lke_dom"/>
</dbReference>
<dbReference type="SMART" id="SM00387">
    <property type="entry name" value="HATPase_c"/>
    <property type="match status" value="1"/>
</dbReference>
<dbReference type="InterPro" id="IPR008207">
    <property type="entry name" value="Sig_transdc_His_kin_Hpt_dom"/>
</dbReference>
<evidence type="ECO:0000256" key="1">
    <source>
        <dbReference type="ARBA" id="ARBA00000085"/>
    </source>
</evidence>
<dbReference type="InterPro" id="IPR001789">
    <property type="entry name" value="Sig_transdc_resp-reg_receiver"/>
</dbReference>
<dbReference type="SUPFAM" id="SSF47384">
    <property type="entry name" value="Homodimeric domain of signal transducing histidine kinase"/>
    <property type="match status" value="1"/>
</dbReference>
<evidence type="ECO:0000259" key="9">
    <source>
        <dbReference type="PROSITE" id="PS50110"/>
    </source>
</evidence>
<protein>
    <recommendedName>
        <fullName evidence="2">histidine kinase</fullName>
        <ecNumber evidence="2">2.7.13.3</ecNumber>
    </recommendedName>
</protein>
<feature type="domain" description="Histidine kinase" evidence="8">
    <location>
        <begin position="279"/>
        <end position="492"/>
    </location>
</feature>
<evidence type="ECO:0000259" key="11">
    <source>
        <dbReference type="PROSITE" id="PS50894"/>
    </source>
</evidence>
<reference evidence="12 13" key="1">
    <citation type="submission" date="2019-06" db="EMBL/GenBank/DDBJ databases">
        <title>Genomic insights into carbon and energy metabolism of Deferribacter autotrophicus revealed new metabolic traits in the phylum Deferribacteres.</title>
        <authorList>
            <person name="Slobodkin A.I."/>
            <person name="Slobodkina G.B."/>
            <person name="Allioux M."/>
            <person name="Alain K."/>
            <person name="Jebbar M."/>
            <person name="Shadrin V."/>
            <person name="Kublanov I.V."/>
            <person name="Toshchakov S.V."/>
            <person name="Bonch-Osmolovskaya E.A."/>
        </authorList>
    </citation>
    <scope>NUCLEOTIDE SEQUENCE [LARGE SCALE GENOMIC DNA]</scope>
    <source>
        <strain evidence="12 13">SL50</strain>
    </source>
</reference>
<evidence type="ECO:0000256" key="4">
    <source>
        <dbReference type="ARBA" id="ARBA00022679"/>
    </source>
</evidence>
<dbReference type="GO" id="GO:0000155">
    <property type="term" value="F:phosphorelay sensor kinase activity"/>
    <property type="evidence" value="ECO:0007669"/>
    <property type="project" value="InterPro"/>
</dbReference>
<sequence>MANINKQELVNFFLMESGEHFDTIFNGINVLLSDPDNWSIIEEIFRSTHTLKGSSAMVEFNNFSEVAHSLENLLEGIKGGRIKRNKEIFLFLLELFHKLDEHLKKNKNDLDENIKEKYINKITSYLKSNETIPAKTKPELRKVAKPSKKLIDQEFPIRTPDSIDSYIRINIEKIDFLINLAGELIVARNRQGESLKEILALTKELEYSKQRLNKILDEFREKYMYSLQQEGNNEDNESIILSDFFEGEFDKYTDINILTRQLVEVGNDISSLISELFHKLSQFQTDILYINRVTDSIEKSLTKMKLVPVKNLFNTAMRTATITANNEGKSVNIFISGEKIEIDKSILDMINDAFLHLVRNSVSHGIETEKERKEKGKPATGSIYLRAYRSGTSIIFEIEDDGKGIDINTVKEKAVSLELIQEYEANNLRMDDLLQFIFTPGFSTAESITDVSGRGIGLDVVKRIVENLGGSVSVYTEKDKFTKFILVIPVTQFIAEYLIVKEDKHIFAIPLQSVYEIIPLEVNKIKKIGEHFFYNLRNEVYEIVDLMVALGVKKKNEFRENSFGILVDGPQKKYMIQVESILGRETTITKKFKPFLVKINKFLGTSVSPKGDVRLILDTVRLFSTKIKVRDFTKIDKPKDEKTISYHSNGILIVDDSISVRKYLSDILVKNGYKVVQAKDGLNALEILETSRFPYIITDLEMPNVNGYELIDKIRNSLQDNEVRIFVVTSRATEKHKDKALELGANGFIIKPFTEDSILKAIKGIDHESIDV</sequence>
<dbReference type="PROSITE" id="PS50110">
    <property type="entry name" value="RESPONSE_REGULATORY"/>
    <property type="match status" value="1"/>
</dbReference>
<dbReference type="Gene3D" id="1.10.287.560">
    <property type="entry name" value="Histidine kinase CheA-like, homodimeric domain"/>
    <property type="match status" value="1"/>
</dbReference>
<keyword evidence="5" id="KW-0418">Kinase</keyword>
<dbReference type="InterPro" id="IPR003594">
    <property type="entry name" value="HATPase_dom"/>
</dbReference>
<dbReference type="Gene3D" id="1.20.120.160">
    <property type="entry name" value="HPT domain"/>
    <property type="match status" value="1"/>
</dbReference>
<feature type="domain" description="Response regulatory" evidence="9">
    <location>
        <begin position="650"/>
        <end position="766"/>
    </location>
</feature>
<name>A0A5A8F8P2_9BACT</name>
<dbReference type="InterPro" id="IPR036890">
    <property type="entry name" value="HATPase_C_sf"/>
</dbReference>
<dbReference type="InterPro" id="IPR037006">
    <property type="entry name" value="CheA-like_homodim_sf"/>
</dbReference>
<comment type="catalytic activity">
    <reaction evidence="1">
        <text>ATP + protein L-histidine = ADP + protein N-phospho-L-histidine.</text>
        <dbReference type="EC" id="2.7.13.3"/>
    </reaction>
</comment>
<evidence type="ECO:0000313" key="13">
    <source>
        <dbReference type="Proteomes" id="UP000322876"/>
    </source>
</evidence>
<dbReference type="PANTHER" id="PTHR43395">
    <property type="entry name" value="SENSOR HISTIDINE KINASE CHEA"/>
    <property type="match status" value="1"/>
</dbReference>
<dbReference type="GO" id="GO:0006935">
    <property type="term" value="P:chemotaxis"/>
    <property type="evidence" value="ECO:0007669"/>
    <property type="project" value="InterPro"/>
</dbReference>
<accession>A0A5A8F8P2</accession>
<dbReference type="PROSITE" id="PS50851">
    <property type="entry name" value="CHEW"/>
    <property type="match status" value="1"/>
</dbReference>
<dbReference type="InterPro" id="IPR051315">
    <property type="entry name" value="Bact_Chemotaxis_CheA"/>
</dbReference>
<evidence type="ECO:0000256" key="7">
    <source>
        <dbReference type="PROSITE-ProRule" id="PRU00169"/>
    </source>
</evidence>
<dbReference type="InterPro" id="IPR036641">
    <property type="entry name" value="HPT_dom_sf"/>
</dbReference>
<dbReference type="SMART" id="SM00260">
    <property type="entry name" value="CheW"/>
    <property type="match status" value="1"/>
</dbReference>
<dbReference type="RefSeq" id="WP_149265572.1">
    <property type="nucleotide sequence ID" value="NZ_VFJB01000003.1"/>
</dbReference>
<dbReference type="SMART" id="SM01231">
    <property type="entry name" value="H-kinase_dim"/>
    <property type="match status" value="1"/>
</dbReference>
<evidence type="ECO:0000259" key="10">
    <source>
        <dbReference type="PROSITE" id="PS50851"/>
    </source>
</evidence>
<dbReference type="InterPro" id="IPR004358">
    <property type="entry name" value="Sig_transdc_His_kin-like_C"/>
</dbReference>
<dbReference type="Pfam" id="PF02518">
    <property type="entry name" value="HATPase_c"/>
    <property type="match status" value="1"/>
</dbReference>
<dbReference type="SUPFAM" id="SSF47226">
    <property type="entry name" value="Histidine-containing phosphotransfer domain, HPT domain"/>
    <property type="match status" value="1"/>
</dbReference>
<dbReference type="InterPro" id="IPR004105">
    <property type="entry name" value="CheA-like_dim"/>
</dbReference>
<dbReference type="InterPro" id="IPR005467">
    <property type="entry name" value="His_kinase_dom"/>
</dbReference>
<feature type="domain" description="CheW-like" evidence="10">
    <location>
        <begin position="494"/>
        <end position="628"/>
    </location>
</feature>
<dbReference type="Pfam" id="PF01627">
    <property type="entry name" value="Hpt"/>
    <property type="match status" value="1"/>
</dbReference>
<dbReference type="Gene3D" id="3.40.50.2300">
    <property type="match status" value="1"/>
</dbReference>
<dbReference type="PRINTS" id="PR00344">
    <property type="entry name" value="BCTRLSENSOR"/>
</dbReference>
<dbReference type="Pfam" id="PF01584">
    <property type="entry name" value="CheW"/>
    <property type="match status" value="1"/>
</dbReference>
<dbReference type="SMART" id="SM00448">
    <property type="entry name" value="REC"/>
    <property type="match status" value="1"/>
</dbReference>
<feature type="domain" description="HPt" evidence="11">
    <location>
        <begin position="2"/>
        <end position="106"/>
    </location>
</feature>
<dbReference type="SUPFAM" id="SSF50341">
    <property type="entry name" value="CheW-like"/>
    <property type="match status" value="1"/>
</dbReference>
<evidence type="ECO:0000256" key="5">
    <source>
        <dbReference type="ARBA" id="ARBA00022777"/>
    </source>
</evidence>
<dbReference type="Pfam" id="PF00072">
    <property type="entry name" value="Response_reg"/>
    <property type="match status" value="1"/>
</dbReference>
<dbReference type="EC" id="2.7.13.3" evidence="2"/>
<dbReference type="CDD" id="cd00088">
    <property type="entry name" value="HPT"/>
    <property type="match status" value="1"/>
</dbReference>
<organism evidence="12 13">
    <name type="scientific">Deferribacter autotrophicus</name>
    <dbReference type="NCBI Taxonomy" id="500465"/>
    <lineage>
        <taxon>Bacteria</taxon>
        <taxon>Pseudomonadati</taxon>
        <taxon>Deferribacterota</taxon>
        <taxon>Deferribacteres</taxon>
        <taxon>Deferribacterales</taxon>
        <taxon>Deferribacteraceae</taxon>
        <taxon>Deferribacter</taxon>
    </lineage>
</organism>
<dbReference type="PROSITE" id="PS50894">
    <property type="entry name" value="HPT"/>
    <property type="match status" value="1"/>
</dbReference>
<dbReference type="SUPFAM" id="SSF55874">
    <property type="entry name" value="ATPase domain of HSP90 chaperone/DNA topoisomerase II/histidine kinase"/>
    <property type="match status" value="1"/>
</dbReference>
<evidence type="ECO:0000256" key="2">
    <source>
        <dbReference type="ARBA" id="ARBA00012438"/>
    </source>
</evidence>
<dbReference type="Pfam" id="PF02895">
    <property type="entry name" value="H-kinase_dim"/>
    <property type="match status" value="1"/>
</dbReference>
<dbReference type="Proteomes" id="UP000322876">
    <property type="component" value="Unassembled WGS sequence"/>
</dbReference>
<comment type="caution">
    <text evidence="12">The sequence shown here is derived from an EMBL/GenBank/DDBJ whole genome shotgun (WGS) entry which is preliminary data.</text>
</comment>
<evidence type="ECO:0000259" key="8">
    <source>
        <dbReference type="PROSITE" id="PS50109"/>
    </source>
</evidence>
<dbReference type="GO" id="GO:0005737">
    <property type="term" value="C:cytoplasm"/>
    <property type="evidence" value="ECO:0007669"/>
    <property type="project" value="InterPro"/>
</dbReference>
<dbReference type="SUPFAM" id="SSF52172">
    <property type="entry name" value="CheY-like"/>
    <property type="match status" value="1"/>
</dbReference>
<keyword evidence="4" id="KW-0808">Transferase</keyword>
<dbReference type="EMBL" id="VFJB01000003">
    <property type="protein sequence ID" value="KAA0258812.1"/>
    <property type="molecule type" value="Genomic_DNA"/>
</dbReference>
<evidence type="ECO:0000256" key="6">
    <source>
        <dbReference type="PROSITE-ProRule" id="PRU00110"/>
    </source>
</evidence>
<evidence type="ECO:0000313" key="12">
    <source>
        <dbReference type="EMBL" id="KAA0258812.1"/>
    </source>
</evidence>
<dbReference type="PROSITE" id="PS50109">
    <property type="entry name" value="HIS_KIN"/>
    <property type="match status" value="1"/>
</dbReference>
<proteinExistence type="predicted"/>
<dbReference type="OrthoDB" id="9803176at2"/>
<dbReference type="InterPro" id="IPR036097">
    <property type="entry name" value="HisK_dim/P_sf"/>
</dbReference>